<name>A0ABQ9HWI6_9NEOP</name>
<keyword evidence="2" id="KW-1185">Reference proteome</keyword>
<gene>
    <name evidence="1" type="ORF">PR048_008229</name>
</gene>
<evidence type="ECO:0000313" key="2">
    <source>
        <dbReference type="Proteomes" id="UP001159363"/>
    </source>
</evidence>
<organism evidence="1 2">
    <name type="scientific">Dryococelus australis</name>
    <dbReference type="NCBI Taxonomy" id="614101"/>
    <lineage>
        <taxon>Eukaryota</taxon>
        <taxon>Metazoa</taxon>
        <taxon>Ecdysozoa</taxon>
        <taxon>Arthropoda</taxon>
        <taxon>Hexapoda</taxon>
        <taxon>Insecta</taxon>
        <taxon>Pterygota</taxon>
        <taxon>Neoptera</taxon>
        <taxon>Polyneoptera</taxon>
        <taxon>Phasmatodea</taxon>
        <taxon>Verophasmatodea</taxon>
        <taxon>Anareolatae</taxon>
        <taxon>Phasmatidae</taxon>
        <taxon>Eurycanthinae</taxon>
        <taxon>Dryococelus</taxon>
    </lineage>
</organism>
<evidence type="ECO:0000313" key="1">
    <source>
        <dbReference type="EMBL" id="KAJ8888737.1"/>
    </source>
</evidence>
<reference evidence="1 2" key="1">
    <citation type="submission" date="2023-02" db="EMBL/GenBank/DDBJ databases">
        <title>LHISI_Scaffold_Assembly.</title>
        <authorList>
            <person name="Stuart O.P."/>
            <person name="Cleave R."/>
            <person name="Magrath M.J.L."/>
            <person name="Mikheyev A.S."/>
        </authorList>
    </citation>
    <scope>NUCLEOTIDE SEQUENCE [LARGE SCALE GENOMIC DNA]</scope>
    <source>
        <strain evidence="1">Daus_M_001</strain>
        <tissue evidence="1">Leg muscle</tissue>
    </source>
</reference>
<dbReference type="EMBL" id="JARBHB010000003">
    <property type="protein sequence ID" value="KAJ8888737.1"/>
    <property type="molecule type" value="Genomic_DNA"/>
</dbReference>
<accession>A0ABQ9HWI6</accession>
<proteinExistence type="predicted"/>
<dbReference type="Proteomes" id="UP001159363">
    <property type="component" value="Chromosome 3"/>
</dbReference>
<sequence>MDSITPYRPMSYRLQPLDEFFLSMRECLLTKISFIMTYYRAIPSPYPIPKIGIVPFPEDASPVRKEFMLEENISKNTRHVTLKKTITCRKILETLSSEEGSASDENICDDNECDDIDEVEEKCLASDEFGYTRIEPKNLWFEGTLKSEVSEVACKQRIPVRTAEMSTCWLTW</sequence>
<protein>
    <submittedName>
        <fullName evidence="1">Uncharacterized protein</fullName>
    </submittedName>
</protein>
<comment type="caution">
    <text evidence="1">The sequence shown here is derived from an EMBL/GenBank/DDBJ whole genome shotgun (WGS) entry which is preliminary data.</text>
</comment>